<dbReference type="Pfam" id="PF00085">
    <property type="entry name" value="Thioredoxin"/>
    <property type="match status" value="1"/>
</dbReference>
<dbReference type="InterPro" id="IPR036249">
    <property type="entry name" value="Thioredoxin-like_sf"/>
</dbReference>
<organism evidence="2 3">
    <name type="scientific">Cohnella kolymensis</name>
    <dbReference type="NCBI Taxonomy" id="1590652"/>
    <lineage>
        <taxon>Bacteria</taxon>
        <taxon>Bacillati</taxon>
        <taxon>Bacillota</taxon>
        <taxon>Bacilli</taxon>
        <taxon>Bacillales</taxon>
        <taxon>Paenibacillaceae</taxon>
        <taxon>Cohnella</taxon>
    </lineage>
</organism>
<evidence type="ECO:0000259" key="1">
    <source>
        <dbReference type="Pfam" id="PF00085"/>
    </source>
</evidence>
<dbReference type="InterPro" id="IPR013766">
    <property type="entry name" value="Thioredoxin_domain"/>
</dbReference>
<dbReference type="EMBL" id="JXAL01000026">
    <property type="protein sequence ID" value="KIL34750.1"/>
    <property type="molecule type" value="Genomic_DNA"/>
</dbReference>
<feature type="domain" description="Thioredoxin" evidence="1">
    <location>
        <begin position="5"/>
        <end position="84"/>
    </location>
</feature>
<comment type="caution">
    <text evidence="2">The sequence shown here is derived from an EMBL/GenBank/DDBJ whole genome shotgun (WGS) entry which is preliminary data.</text>
</comment>
<proteinExistence type="predicted"/>
<evidence type="ECO:0000313" key="3">
    <source>
        <dbReference type="Proteomes" id="UP000054526"/>
    </source>
</evidence>
<sequence length="106" mass="12316">MREWTGAEWRREWEQKPGPFAVFVHTPLCGTCKAVRRMLEVAAEILPDFPLIEANINVMPDVAQSLQIESVPCLLLKRKDGSWTKIYRFPSVTELVERLRSEREMS</sequence>
<protein>
    <recommendedName>
        <fullName evidence="1">Thioredoxin domain-containing protein</fullName>
    </recommendedName>
</protein>
<evidence type="ECO:0000313" key="2">
    <source>
        <dbReference type="EMBL" id="KIL34750.1"/>
    </source>
</evidence>
<dbReference type="RefSeq" id="WP_041065782.1">
    <property type="nucleotide sequence ID" value="NZ_JXAL01000026.1"/>
</dbReference>
<accession>A0ABR5A2I7</accession>
<name>A0ABR5A2I7_9BACL</name>
<gene>
    <name evidence="2" type="ORF">SD71_16995</name>
</gene>
<keyword evidence="3" id="KW-1185">Reference proteome</keyword>
<dbReference type="SUPFAM" id="SSF52833">
    <property type="entry name" value="Thioredoxin-like"/>
    <property type="match status" value="1"/>
</dbReference>
<dbReference type="Proteomes" id="UP000054526">
    <property type="component" value="Unassembled WGS sequence"/>
</dbReference>
<dbReference type="CDD" id="cd02947">
    <property type="entry name" value="TRX_family"/>
    <property type="match status" value="1"/>
</dbReference>
<dbReference type="Gene3D" id="3.40.30.10">
    <property type="entry name" value="Glutaredoxin"/>
    <property type="match status" value="1"/>
</dbReference>
<reference evidence="2 3" key="1">
    <citation type="submission" date="2014-12" db="EMBL/GenBank/DDBJ databases">
        <title>Draft genome sequence of Cohnella kolymensis strain B-2846.</title>
        <authorList>
            <person name="Karlyshev A.V."/>
            <person name="Kudryashova E.B."/>
        </authorList>
    </citation>
    <scope>NUCLEOTIDE SEQUENCE [LARGE SCALE GENOMIC DNA]</scope>
    <source>
        <strain evidence="2 3">VKM B-2846</strain>
    </source>
</reference>